<gene>
    <name evidence="3" type="ORF">NP493_853g00015</name>
</gene>
<proteinExistence type="predicted"/>
<sequence>MATKNMAARKGKMTTSSSSLSDHTAEQALDDLRMQNSKLRAELDAERSNIKQLKHEKSHQAKVIRDEEQTRANIALKDVKMKIVQEKAKEIDSLKDSLHRKFDVDLQKVTKQKDAEIQKLHNDLKKCQNELSEVTKRGLSGAARGVFEAEREKMLHELQELRAAKRSLEESLQEAVERDRQKMAELKRLEDLRKSDLSKAKKESDIEIRKLVSDAQR</sequence>
<reference evidence="3" key="1">
    <citation type="journal article" date="2023" name="Mol. Biol. Evol.">
        <title>Third-Generation Sequencing Reveals the Adaptive Role of the Epigenome in Three Deep-Sea Polychaetes.</title>
        <authorList>
            <person name="Perez M."/>
            <person name="Aroh O."/>
            <person name="Sun Y."/>
            <person name="Lan Y."/>
            <person name="Juniper S.K."/>
            <person name="Young C.R."/>
            <person name="Angers B."/>
            <person name="Qian P.Y."/>
        </authorList>
    </citation>
    <scope>NUCLEOTIDE SEQUENCE</scope>
    <source>
        <strain evidence="3">R07B-5</strain>
    </source>
</reference>
<dbReference type="GO" id="GO:0019900">
    <property type="term" value="F:kinase binding"/>
    <property type="evidence" value="ECO:0007669"/>
    <property type="project" value="InterPro"/>
</dbReference>
<accession>A0AAD9KLR8</accession>
<evidence type="ECO:0000256" key="2">
    <source>
        <dbReference type="SAM" id="MobiDB-lite"/>
    </source>
</evidence>
<dbReference type="GO" id="GO:0008017">
    <property type="term" value="F:microtubule binding"/>
    <property type="evidence" value="ECO:0007669"/>
    <property type="project" value="InterPro"/>
</dbReference>
<organism evidence="3 4">
    <name type="scientific">Ridgeia piscesae</name>
    <name type="common">Tubeworm</name>
    <dbReference type="NCBI Taxonomy" id="27915"/>
    <lineage>
        <taxon>Eukaryota</taxon>
        <taxon>Metazoa</taxon>
        <taxon>Spiralia</taxon>
        <taxon>Lophotrochozoa</taxon>
        <taxon>Annelida</taxon>
        <taxon>Polychaeta</taxon>
        <taxon>Sedentaria</taxon>
        <taxon>Canalipalpata</taxon>
        <taxon>Sabellida</taxon>
        <taxon>Siboglinidae</taxon>
        <taxon>Ridgeia</taxon>
    </lineage>
</organism>
<name>A0AAD9KLR8_RIDPI</name>
<dbReference type="EMBL" id="JAODUO010000854">
    <property type="protein sequence ID" value="KAK2173701.1"/>
    <property type="molecule type" value="Genomic_DNA"/>
</dbReference>
<feature type="region of interest" description="Disordered" evidence="2">
    <location>
        <begin position="1"/>
        <end position="25"/>
    </location>
</feature>
<feature type="compositionally biased region" description="Polar residues" evidence="2">
    <location>
        <begin position="13"/>
        <end position="22"/>
    </location>
</feature>
<comment type="caution">
    <text evidence="3">The sequence shown here is derived from an EMBL/GenBank/DDBJ whole genome shotgun (WGS) entry which is preliminary data.</text>
</comment>
<dbReference type="Proteomes" id="UP001209878">
    <property type="component" value="Unassembled WGS sequence"/>
</dbReference>
<feature type="coiled-coil region" evidence="1">
    <location>
        <begin position="110"/>
        <end position="192"/>
    </location>
</feature>
<dbReference type="InterPro" id="IPR024836">
    <property type="entry name" value="JAKMIP"/>
</dbReference>
<feature type="coiled-coil region" evidence="1">
    <location>
        <begin position="29"/>
        <end position="56"/>
    </location>
</feature>
<evidence type="ECO:0000313" key="3">
    <source>
        <dbReference type="EMBL" id="KAK2173701.1"/>
    </source>
</evidence>
<keyword evidence="4" id="KW-1185">Reference proteome</keyword>
<evidence type="ECO:0000256" key="1">
    <source>
        <dbReference type="SAM" id="Coils"/>
    </source>
</evidence>
<evidence type="ECO:0000313" key="4">
    <source>
        <dbReference type="Proteomes" id="UP001209878"/>
    </source>
</evidence>
<keyword evidence="1" id="KW-0175">Coiled coil</keyword>
<dbReference type="AlphaFoldDB" id="A0AAD9KLR8"/>
<protein>
    <submittedName>
        <fullName evidence="3">Uncharacterized protein</fullName>
    </submittedName>
</protein>
<dbReference type="PANTHER" id="PTHR18935:SF8">
    <property type="entry name" value="GOLGIN SUBFAMILY A MEMBER 4-LIKE ISOFORM X1"/>
    <property type="match status" value="1"/>
</dbReference>
<dbReference type="PANTHER" id="PTHR18935">
    <property type="entry name" value="GOLGIN SUBFAMILY A MEMBER 4-LIKE ISOFORM X1"/>
    <property type="match status" value="1"/>
</dbReference>